<gene>
    <name evidence="7" type="ORF">GB928_025685</name>
</gene>
<dbReference type="SUPFAM" id="SSF55729">
    <property type="entry name" value="Acyl-CoA N-acyltransferases (Nat)"/>
    <property type="match status" value="1"/>
</dbReference>
<dbReference type="PANTHER" id="PTHR39322:SF1">
    <property type="entry name" value="ISOVALERYL-HOMOSERINE LACTONE SYNTHASE"/>
    <property type="match status" value="1"/>
</dbReference>
<dbReference type="Proteomes" id="UP001177080">
    <property type="component" value="Unassembled WGS sequence"/>
</dbReference>
<comment type="caution">
    <text evidence="7">The sequence shown here is derived from an EMBL/GenBank/DDBJ whole genome shotgun (WGS) entry which is preliminary data.</text>
</comment>
<sequence length="226" mass="25442">MLKVLWGKEATRQSSLMEDVWRFRHQQFVERLGWNDIRRPDGREIDQFDGPRAIHFPQLNHAGEIVGYSRLLPTTEPHLLSDVYPQLMGDRSPPRGNTIYEWTRCVATIDGSPIDGVAVSSRQMAGVLEYCLLVGIEALIVETYPKLLNMFLSTGWDVLPLNAPSQFNEHFIVPFCAYPTAATLEWHRSNYGIRGSLLDLGADVESPLAGPAQISERPRLSRLVAA</sequence>
<keyword evidence="8" id="KW-1185">Reference proteome</keyword>
<evidence type="ECO:0000256" key="5">
    <source>
        <dbReference type="PROSITE-ProRule" id="PRU00533"/>
    </source>
</evidence>
<dbReference type="PRINTS" id="PR01549">
    <property type="entry name" value="AUTOINDCRSYN"/>
</dbReference>
<evidence type="ECO:0000256" key="3">
    <source>
        <dbReference type="ARBA" id="ARBA00022691"/>
    </source>
</evidence>
<keyword evidence="1 5" id="KW-0673">Quorum sensing</keyword>
<dbReference type="Gene3D" id="3.40.630.30">
    <property type="match status" value="1"/>
</dbReference>
<accession>A0ABT8XLI4</accession>
<dbReference type="Pfam" id="PF00765">
    <property type="entry name" value="Autoind_synth"/>
    <property type="match status" value="1"/>
</dbReference>
<dbReference type="EMBL" id="WHSC02000014">
    <property type="protein sequence ID" value="MDO6124584.1"/>
    <property type="molecule type" value="Genomic_DNA"/>
</dbReference>
<comment type="catalytic activity">
    <reaction evidence="6">
        <text>a fatty acyl-[ACP] + S-adenosyl-L-methionine = an N-acyl-L-homoserine lactone + S-methyl-5'-thioadenosine + holo-[ACP] + H(+)</text>
        <dbReference type="Rhea" id="RHEA:10096"/>
        <dbReference type="Rhea" id="RHEA-COMP:9685"/>
        <dbReference type="Rhea" id="RHEA-COMP:14125"/>
        <dbReference type="ChEBI" id="CHEBI:15378"/>
        <dbReference type="ChEBI" id="CHEBI:17509"/>
        <dbReference type="ChEBI" id="CHEBI:55474"/>
        <dbReference type="ChEBI" id="CHEBI:59789"/>
        <dbReference type="ChEBI" id="CHEBI:64479"/>
        <dbReference type="ChEBI" id="CHEBI:138651"/>
        <dbReference type="EC" id="2.3.1.184"/>
    </reaction>
</comment>
<protein>
    <recommendedName>
        <fullName evidence="6">Acyl-homoserine-lactone synthase</fullName>
        <ecNumber evidence="6">2.3.1.184</ecNumber>
    </recommendedName>
    <alternativeName>
        <fullName evidence="6">Autoinducer synthesis protein</fullName>
    </alternativeName>
</protein>
<dbReference type="RefSeq" id="WP_244763912.1">
    <property type="nucleotide sequence ID" value="NZ_JALJCJ010000010.1"/>
</dbReference>
<keyword evidence="3 6" id="KW-0949">S-adenosyl-L-methionine</keyword>
<proteinExistence type="inferred from homology"/>
<name>A0ABT8XLI4_9HYPH</name>
<evidence type="ECO:0000313" key="7">
    <source>
        <dbReference type="EMBL" id="MDO6124584.1"/>
    </source>
</evidence>
<evidence type="ECO:0000313" key="8">
    <source>
        <dbReference type="Proteomes" id="UP001177080"/>
    </source>
</evidence>
<evidence type="ECO:0000256" key="6">
    <source>
        <dbReference type="RuleBase" id="RU361135"/>
    </source>
</evidence>
<dbReference type="PANTHER" id="PTHR39322">
    <property type="entry name" value="ACYL-HOMOSERINE-LACTONE SYNTHASE"/>
    <property type="match status" value="1"/>
</dbReference>
<keyword evidence="4 5" id="KW-0071">Autoinducer synthesis</keyword>
<comment type="similarity">
    <text evidence="5 6">Belongs to the autoinducer synthase family.</text>
</comment>
<evidence type="ECO:0000256" key="2">
    <source>
        <dbReference type="ARBA" id="ARBA00022679"/>
    </source>
</evidence>
<dbReference type="EC" id="2.3.1.184" evidence="6"/>
<evidence type="ECO:0000256" key="1">
    <source>
        <dbReference type="ARBA" id="ARBA00022654"/>
    </source>
</evidence>
<dbReference type="InterPro" id="IPR001690">
    <property type="entry name" value="Autoind_synthase"/>
</dbReference>
<organism evidence="7 8">
    <name type="scientific">Shinella curvata</name>
    <dbReference type="NCBI Taxonomy" id="1817964"/>
    <lineage>
        <taxon>Bacteria</taxon>
        <taxon>Pseudomonadati</taxon>
        <taxon>Pseudomonadota</taxon>
        <taxon>Alphaproteobacteria</taxon>
        <taxon>Hyphomicrobiales</taxon>
        <taxon>Rhizobiaceae</taxon>
        <taxon>Shinella</taxon>
    </lineage>
</organism>
<reference evidence="7" key="1">
    <citation type="submission" date="2022-04" db="EMBL/GenBank/DDBJ databases">
        <title>Shinella lacus sp. nov., a novel member of the genus Shinella from water.</title>
        <authorList>
            <person name="Deng Y."/>
        </authorList>
    </citation>
    <scope>NUCLEOTIDE SEQUENCE</scope>
    <source>
        <strain evidence="7">JCM 31239</strain>
    </source>
</reference>
<evidence type="ECO:0000256" key="4">
    <source>
        <dbReference type="ARBA" id="ARBA00022929"/>
    </source>
</evidence>
<dbReference type="PROSITE" id="PS51187">
    <property type="entry name" value="AUTOINDUCER_SYNTH_2"/>
    <property type="match status" value="1"/>
</dbReference>
<dbReference type="InterPro" id="IPR016181">
    <property type="entry name" value="Acyl_CoA_acyltransferase"/>
</dbReference>
<keyword evidence="2 6" id="KW-0808">Transferase</keyword>